<feature type="transmembrane region" description="Helical" evidence="5">
    <location>
        <begin position="72"/>
        <end position="90"/>
    </location>
</feature>
<dbReference type="Proteomes" id="UP000188879">
    <property type="component" value="Unassembled WGS sequence"/>
</dbReference>
<feature type="transmembrane region" description="Helical" evidence="5">
    <location>
        <begin position="215"/>
        <end position="237"/>
    </location>
</feature>
<dbReference type="EMBL" id="MLCO01000033">
    <property type="protein sequence ID" value="ONG56876.1"/>
    <property type="molecule type" value="Genomic_DNA"/>
</dbReference>
<keyword evidence="2 5" id="KW-0812">Transmembrane</keyword>
<evidence type="ECO:0000256" key="2">
    <source>
        <dbReference type="ARBA" id="ARBA00022692"/>
    </source>
</evidence>
<feature type="transmembrane region" description="Helical" evidence="5">
    <location>
        <begin position="102"/>
        <end position="127"/>
    </location>
</feature>
<dbReference type="PANTHER" id="PTHR30249">
    <property type="entry name" value="PUTATIVE SEROTONIN TRANSPORTER"/>
    <property type="match status" value="1"/>
</dbReference>
<keyword evidence="7" id="KW-1185">Reference proteome</keyword>
<evidence type="ECO:0000256" key="5">
    <source>
        <dbReference type="SAM" id="Phobius"/>
    </source>
</evidence>
<feature type="transmembrane region" description="Helical" evidence="5">
    <location>
        <begin position="13"/>
        <end position="29"/>
    </location>
</feature>
<proteinExistence type="predicted"/>
<dbReference type="GO" id="GO:0016020">
    <property type="term" value="C:membrane"/>
    <property type="evidence" value="ECO:0007669"/>
    <property type="project" value="UniProtKB-SubCell"/>
</dbReference>
<sequence length="238" mass="24965">MADAAAALGWQELATSAAVWSTVTLGLYLGSRRLHRRFRAWWSSPLLATWIGCMAIVLGSGSDYRHYLSGTGWLAMLLGPATVAFALPVYEQRQVIRRHWKVLMIGVVTGSLLSVGVSWGLAMLLHLSPELRASLLPRSITTPLAMSIAGKSGGIPGLTATFTAVTGLFGAACGGSMGRLLRLRSSFARGALYGMGAHGAGVARAYQIGREEGSIASTVMVVAGVLNVLIASLVVALL</sequence>
<organism evidence="6 7">
    <name type="scientific">Teichococcus deserti</name>
    <dbReference type="NCBI Taxonomy" id="1817963"/>
    <lineage>
        <taxon>Bacteria</taxon>
        <taxon>Pseudomonadati</taxon>
        <taxon>Pseudomonadota</taxon>
        <taxon>Alphaproteobacteria</taxon>
        <taxon>Acetobacterales</taxon>
        <taxon>Roseomonadaceae</taxon>
        <taxon>Roseomonas</taxon>
    </lineage>
</organism>
<keyword evidence="6" id="KW-0378">Hydrolase</keyword>
<evidence type="ECO:0000313" key="7">
    <source>
        <dbReference type="Proteomes" id="UP000188879"/>
    </source>
</evidence>
<keyword evidence="3 5" id="KW-1133">Transmembrane helix</keyword>
<keyword evidence="4 5" id="KW-0472">Membrane</keyword>
<accession>A0A1V2H6K4</accession>
<feature type="transmembrane region" description="Helical" evidence="5">
    <location>
        <begin position="41"/>
        <end position="60"/>
    </location>
</feature>
<comment type="subcellular location">
    <subcellularLocation>
        <location evidence="1">Membrane</location>
        <topology evidence="1">Multi-pass membrane protein</topology>
    </subcellularLocation>
</comment>
<dbReference type="InterPro" id="IPR007300">
    <property type="entry name" value="CidB/LrgB"/>
</dbReference>
<dbReference type="OrthoDB" id="9811701at2"/>
<evidence type="ECO:0000313" key="6">
    <source>
        <dbReference type="EMBL" id="ONG56876.1"/>
    </source>
</evidence>
<dbReference type="AlphaFoldDB" id="A0A1V2H6K4"/>
<name>A0A1V2H6K4_9PROT</name>
<dbReference type="Pfam" id="PF04172">
    <property type="entry name" value="LrgB"/>
    <property type="match status" value="1"/>
</dbReference>
<reference evidence="6 7" key="1">
    <citation type="submission" date="2016-10" db="EMBL/GenBank/DDBJ databases">
        <title>Draft Genome sequence of Roseomonas sp. strain M3.</title>
        <authorList>
            <person name="Subhash Y."/>
            <person name="Lee S."/>
        </authorList>
    </citation>
    <scope>NUCLEOTIDE SEQUENCE [LARGE SCALE GENOMIC DNA]</scope>
    <source>
        <strain evidence="6 7">M3</strain>
    </source>
</reference>
<gene>
    <name evidence="6" type="ORF">BKE38_05175</name>
</gene>
<protein>
    <submittedName>
        <fullName evidence="6">Murein hydrolase effector protein LrgB</fullName>
    </submittedName>
</protein>
<comment type="caution">
    <text evidence="6">The sequence shown here is derived from an EMBL/GenBank/DDBJ whole genome shotgun (WGS) entry which is preliminary data.</text>
</comment>
<dbReference type="PANTHER" id="PTHR30249:SF16">
    <property type="entry name" value="INNER MEMBRANE PROTEIN"/>
    <property type="match status" value="1"/>
</dbReference>
<feature type="transmembrane region" description="Helical" evidence="5">
    <location>
        <begin position="155"/>
        <end position="178"/>
    </location>
</feature>
<evidence type="ECO:0000256" key="4">
    <source>
        <dbReference type="ARBA" id="ARBA00023136"/>
    </source>
</evidence>
<dbReference type="RefSeq" id="WP_076956321.1">
    <property type="nucleotide sequence ID" value="NZ_MLCO01000033.1"/>
</dbReference>
<dbReference type="GO" id="GO:0016787">
    <property type="term" value="F:hydrolase activity"/>
    <property type="evidence" value="ECO:0007669"/>
    <property type="project" value="UniProtKB-KW"/>
</dbReference>
<evidence type="ECO:0000256" key="1">
    <source>
        <dbReference type="ARBA" id="ARBA00004141"/>
    </source>
</evidence>
<evidence type="ECO:0000256" key="3">
    <source>
        <dbReference type="ARBA" id="ARBA00022989"/>
    </source>
</evidence>